<dbReference type="Proteomes" id="UP000066014">
    <property type="component" value="Chromosome"/>
</dbReference>
<dbReference type="Gene3D" id="1.20.120.330">
    <property type="entry name" value="Nucleotidyltransferases domain 2"/>
    <property type="match status" value="1"/>
</dbReference>
<evidence type="ECO:0000313" key="1">
    <source>
        <dbReference type="EMBL" id="BAO84082.1"/>
    </source>
</evidence>
<dbReference type="OrthoDB" id="13547at2"/>
<protein>
    <submittedName>
        <fullName evidence="1">Predicted GTPase</fullName>
    </submittedName>
</protein>
<dbReference type="AlphaFoldDB" id="A0A060NQM7"/>
<keyword evidence="2" id="KW-1185">Reference proteome</keyword>
<dbReference type="SUPFAM" id="SSF81593">
    <property type="entry name" value="Nucleotidyltransferase substrate binding subunit/domain"/>
    <property type="match status" value="1"/>
</dbReference>
<reference evidence="1 2" key="1">
    <citation type="journal article" date="2014" name="Nat. Commun.">
        <title>Physiological and genomic features of highly alkaliphilic hydrogen-utilizing Betaproteobacteria from a continental serpentinizing site.</title>
        <authorList>
            <person name="Suzuki S."/>
            <person name="Kuenen J.G."/>
            <person name="Schipper K."/>
            <person name="van der Velde S."/>
            <person name="Ishii S."/>
            <person name="Wu A."/>
            <person name="Sorokin D.Y."/>
            <person name="Tenney A."/>
            <person name="Meng X.Y."/>
            <person name="Morrill P.L."/>
            <person name="Kamagata Y."/>
            <person name="Muyzer G."/>
            <person name="Nealson K.H."/>
        </authorList>
    </citation>
    <scope>NUCLEOTIDE SEQUENCE [LARGE SCALE GENOMIC DNA]</scope>
    <source>
        <strain evidence="1 2">B1</strain>
    </source>
</reference>
<gene>
    <name evidence="1" type="ORF">SMCB_1854</name>
</gene>
<evidence type="ECO:0000313" key="2">
    <source>
        <dbReference type="Proteomes" id="UP000066014"/>
    </source>
</evidence>
<dbReference type="EMBL" id="AP014569">
    <property type="protein sequence ID" value="BAO84082.1"/>
    <property type="molecule type" value="Genomic_DNA"/>
</dbReference>
<name>A0A060NQM7_9BURK</name>
<accession>A0A060NQM7</accession>
<proteinExistence type="predicted"/>
<dbReference type="STRING" id="1458426.SMCB_1854"/>
<dbReference type="HOGENOM" id="CLU_132694_1_0_4"/>
<organism evidence="1 2">
    <name type="scientific">Serpentinimonas maccroryi</name>
    <dbReference type="NCBI Taxonomy" id="1458426"/>
    <lineage>
        <taxon>Bacteria</taxon>
        <taxon>Pseudomonadati</taxon>
        <taxon>Pseudomonadota</taxon>
        <taxon>Betaproteobacteria</taxon>
        <taxon>Burkholderiales</taxon>
        <taxon>Comamonadaceae</taxon>
        <taxon>Serpentinimonas</taxon>
    </lineage>
</organism>
<sequence length="159" mass="17927">MRPDAAQRERLRFLCRVVGKEARHLLDTRQRLFVAGFDAQAISRLEDHPALADCVEAFVGRFGRLQDTLGDKLLPALLAALGERVASVADNLDRAERLGLIDSADSWFTMRALRNQMVHDYVEDPLLLWAALDAGRTYTDTLNLAAERMVAEVHQRGWL</sequence>
<dbReference type="RefSeq" id="WP_045536509.1">
    <property type="nucleotide sequence ID" value="NZ_AP014569.1"/>
</dbReference>
<dbReference type="KEGG" id="cbab:SMCB_1854"/>